<evidence type="ECO:0000313" key="6">
    <source>
        <dbReference type="Proteomes" id="UP000579647"/>
    </source>
</evidence>
<dbReference type="InterPro" id="IPR004849">
    <property type="entry name" value="6DGDH_YqeC"/>
</dbReference>
<feature type="domain" description="6-phosphogluconate dehydrogenase C-terminal" evidence="4">
    <location>
        <begin position="160"/>
        <end position="315"/>
    </location>
</feature>
<dbReference type="Gene3D" id="1.10.1040.10">
    <property type="entry name" value="N-(1-d-carboxylethyl)-l-norvaline Dehydrogenase, domain 2"/>
    <property type="match status" value="1"/>
</dbReference>
<dbReference type="EC" id="1.1.1.343" evidence="5"/>
<evidence type="ECO:0000259" key="4">
    <source>
        <dbReference type="SMART" id="SM01350"/>
    </source>
</evidence>
<accession>A0A840WUZ5</accession>
<evidence type="ECO:0000256" key="1">
    <source>
        <dbReference type="ARBA" id="ARBA00008419"/>
    </source>
</evidence>
<dbReference type="NCBIfam" id="TIGR00872">
    <property type="entry name" value="gnd_rel"/>
    <property type="match status" value="1"/>
</dbReference>
<evidence type="ECO:0000256" key="3">
    <source>
        <dbReference type="ARBA" id="ARBA00023064"/>
    </source>
</evidence>
<dbReference type="InterPro" id="IPR002204">
    <property type="entry name" value="3-OH-isobutyrate_DH-rel_CS"/>
</dbReference>
<dbReference type="InterPro" id="IPR013328">
    <property type="entry name" value="6PGD_dom2"/>
</dbReference>
<protein>
    <submittedName>
        <fullName evidence="5">6-phosphogluconate dehydrogenase</fullName>
        <ecNumber evidence="5">1.1.1.343</ecNumber>
        <ecNumber evidence="5">1.1.1.44</ecNumber>
    </submittedName>
</protein>
<comment type="similarity">
    <text evidence="1">Belongs to the 6-phosphogluconate dehydrogenase family.</text>
</comment>
<dbReference type="SUPFAM" id="SSF51735">
    <property type="entry name" value="NAD(P)-binding Rossmann-fold domains"/>
    <property type="match status" value="1"/>
</dbReference>
<dbReference type="Gene3D" id="3.40.50.720">
    <property type="entry name" value="NAD(P)-binding Rossmann-like Domain"/>
    <property type="match status" value="1"/>
</dbReference>
<gene>
    <name evidence="5" type="ORF">HNR07_005105</name>
</gene>
<dbReference type="PROSITE" id="PS00895">
    <property type="entry name" value="3_HYDROXYISOBUT_DH"/>
    <property type="match status" value="1"/>
</dbReference>
<sequence length="315" mass="33453">MQLGMIGLGKMGGNMAARLREKGHDVVGYDVSPGERDVETLPELVDRLQAPRAVWVMVPAGDPTATIIAELGELLSEGDIIVEGGNTHYVDDAPRAEELAAKGIGYVDAGVSGGVWGRQNGYGIMVGGRDEDVERLRPVFDSLTPDDGGGFVHAGAVGAGHFVKMVHNGIEYGMMQSFAEGYELMVASGIVKDVPGTLESWREGTVVRSWLLDLLGRALEEDPDLSELRGYVQDSGEGRWTVQAAVDLAVPAPAITASLFARFASRQDDSQAMKVVAALRNQFGGHAVTKTEAKTVTKTEAKTVTEAEAQAVDEG</sequence>
<dbReference type="Proteomes" id="UP000579647">
    <property type="component" value="Unassembled WGS sequence"/>
</dbReference>
<evidence type="ECO:0000256" key="2">
    <source>
        <dbReference type="ARBA" id="ARBA00023002"/>
    </source>
</evidence>
<dbReference type="GO" id="GO:0006098">
    <property type="term" value="P:pentose-phosphate shunt"/>
    <property type="evidence" value="ECO:0007669"/>
    <property type="project" value="InterPro"/>
</dbReference>
<dbReference type="AlphaFoldDB" id="A0A840WUZ5"/>
<dbReference type="RefSeq" id="WP_184367051.1">
    <property type="nucleotide sequence ID" value="NZ_BAAAKM010000078.1"/>
</dbReference>
<dbReference type="EMBL" id="JACHDO010000001">
    <property type="protein sequence ID" value="MBB5493968.1"/>
    <property type="molecule type" value="Genomic_DNA"/>
</dbReference>
<dbReference type="InterPro" id="IPR006115">
    <property type="entry name" value="6PGDH_NADP-bd"/>
</dbReference>
<dbReference type="InterPro" id="IPR036291">
    <property type="entry name" value="NAD(P)-bd_dom_sf"/>
</dbReference>
<dbReference type="PRINTS" id="PR00076">
    <property type="entry name" value="6PGDHDRGNASE"/>
</dbReference>
<dbReference type="InterPro" id="IPR006114">
    <property type="entry name" value="6PGDH_C"/>
</dbReference>
<name>A0A840WUZ5_9ACTN</name>
<proteinExistence type="inferred from homology"/>
<dbReference type="EC" id="1.1.1.44" evidence="5"/>
<dbReference type="GO" id="GO:0016054">
    <property type="term" value="P:organic acid catabolic process"/>
    <property type="evidence" value="ECO:0007669"/>
    <property type="project" value="UniProtKB-ARBA"/>
</dbReference>
<comment type="caution">
    <text evidence="5">The sequence shown here is derived from an EMBL/GenBank/DDBJ whole genome shotgun (WGS) entry which is preliminary data.</text>
</comment>
<keyword evidence="6" id="KW-1185">Reference proteome</keyword>
<dbReference type="PANTHER" id="PTHR11811">
    <property type="entry name" value="6-PHOSPHOGLUCONATE DEHYDROGENASE"/>
    <property type="match status" value="1"/>
</dbReference>
<keyword evidence="2 5" id="KW-0560">Oxidoreductase</keyword>
<dbReference type="Pfam" id="PF03446">
    <property type="entry name" value="NAD_binding_2"/>
    <property type="match status" value="1"/>
</dbReference>
<evidence type="ECO:0000313" key="5">
    <source>
        <dbReference type="EMBL" id="MBB5493968.1"/>
    </source>
</evidence>
<dbReference type="NCBIfam" id="NF007161">
    <property type="entry name" value="PRK09599.1"/>
    <property type="match status" value="1"/>
</dbReference>
<dbReference type="SUPFAM" id="SSF48179">
    <property type="entry name" value="6-phosphogluconate dehydrogenase C-terminal domain-like"/>
    <property type="match status" value="1"/>
</dbReference>
<reference evidence="5 6" key="1">
    <citation type="submission" date="2020-08" db="EMBL/GenBank/DDBJ databases">
        <title>Sequencing the genomes of 1000 actinobacteria strains.</title>
        <authorList>
            <person name="Klenk H.-P."/>
        </authorList>
    </citation>
    <scope>NUCLEOTIDE SEQUENCE [LARGE SCALE GENOMIC DNA]</scope>
    <source>
        <strain evidence="5 6">DSM 44598</strain>
    </source>
</reference>
<dbReference type="GO" id="GO:0004616">
    <property type="term" value="F:phosphogluconate dehydrogenase (decarboxylating) activity"/>
    <property type="evidence" value="ECO:0007669"/>
    <property type="project" value="UniProtKB-EC"/>
</dbReference>
<dbReference type="InterPro" id="IPR008927">
    <property type="entry name" value="6-PGluconate_DH-like_C_sf"/>
</dbReference>
<keyword evidence="3" id="KW-0311">Gluconate utilization</keyword>
<dbReference type="GO" id="GO:0050661">
    <property type="term" value="F:NADP binding"/>
    <property type="evidence" value="ECO:0007669"/>
    <property type="project" value="InterPro"/>
</dbReference>
<organism evidence="5 6">
    <name type="scientific">Nocardiopsis metallicus</name>
    <dbReference type="NCBI Taxonomy" id="179819"/>
    <lineage>
        <taxon>Bacteria</taxon>
        <taxon>Bacillati</taxon>
        <taxon>Actinomycetota</taxon>
        <taxon>Actinomycetes</taxon>
        <taxon>Streptosporangiales</taxon>
        <taxon>Nocardiopsidaceae</taxon>
        <taxon>Nocardiopsis</taxon>
    </lineage>
</organism>
<dbReference type="GO" id="GO:0019521">
    <property type="term" value="P:D-gluconate metabolic process"/>
    <property type="evidence" value="ECO:0007669"/>
    <property type="project" value="UniProtKB-KW"/>
</dbReference>
<dbReference type="Pfam" id="PF00393">
    <property type="entry name" value="6PGD"/>
    <property type="match status" value="1"/>
</dbReference>
<dbReference type="InterPro" id="IPR006183">
    <property type="entry name" value="Pgluconate_DH"/>
</dbReference>
<dbReference type="SMART" id="SM01350">
    <property type="entry name" value="6PGD"/>
    <property type="match status" value="1"/>
</dbReference>